<evidence type="ECO:0000313" key="6">
    <source>
        <dbReference type="Ensembl" id="ENSCSEP00000002917.1"/>
    </source>
</evidence>
<protein>
    <submittedName>
        <fullName evidence="6">Phosphatidylinositol-4-phosphate 5-kinase, type I, alpha, b</fullName>
    </submittedName>
</protein>
<dbReference type="FunFam" id="3.30.800.10:FF:000001">
    <property type="entry name" value="phosphatidylinositol 4-phosphate 5-kinase type-1 gamma"/>
    <property type="match status" value="1"/>
</dbReference>
<comment type="subcellular location">
    <subcellularLocation>
        <location evidence="1">Cytoplasm</location>
    </subcellularLocation>
</comment>
<evidence type="ECO:0000256" key="2">
    <source>
        <dbReference type="ARBA" id="ARBA00022490"/>
    </source>
</evidence>
<proteinExistence type="predicted"/>
<dbReference type="PROSITE" id="PS51455">
    <property type="entry name" value="PIPK"/>
    <property type="match status" value="1"/>
</dbReference>
<dbReference type="SUPFAM" id="SSF56104">
    <property type="entry name" value="SAICAR synthase-like"/>
    <property type="match status" value="1"/>
</dbReference>
<dbReference type="OMA" id="KQINARS"/>
<keyword evidence="3" id="KW-0067">ATP-binding</keyword>
<dbReference type="Ensembl" id="ENSCSET00000002961.1">
    <property type="protein sequence ID" value="ENSCSEP00000002917.1"/>
    <property type="gene ID" value="ENSCSEG00000001913.1"/>
</dbReference>
<keyword evidence="7" id="KW-1185">Reference proteome</keyword>
<dbReference type="CDD" id="cd17301">
    <property type="entry name" value="PIPKc_PIP5KI"/>
    <property type="match status" value="1"/>
</dbReference>
<dbReference type="PANTHER" id="PTHR23086">
    <property type="entry name" value="PHOSPHATIDYLINOSITOL-4-PHOSPHATE 5-KINASE"/>
    <property type="match status" value="1"/>
</dbReference>
<dbReference type="PANTHER" id="PTHR23086:SF54">
    <property type="entry name" value="PHOSPHATIDYLINOSITOL 4-PHOSPHATE 5-KINASE TYPE-1 ALPHA"/>
    <property type="match status" value="1"/>
</dbReference>
<evidence type="ECO:0000256" key="1">
    <source>
        <dbReference type="ARBA" id="ARBA00004496"/>
    </source>
</evidence>
<dbReference type="InterPro" id="IPR027484">
    <property type="entry name" value="PInositol-4-P-5-kinase_N"/>
</dbReference>
<dbReference type="Pfam" id="PF01504">
    <property type="entry name" value="PIP5K"/>
    <property type="match status" value="1"/>
</dbReference>
<dbReference type="InParanoid" id="A0A3P8UKK2"/>
<reference evidence="6" key="3">
    <citation type="submission" date="2025-09" db="UniProtKB">
        <authorList>
            <consortium name="Ensembl"/>
        </authorList>
    </citation>
    <scope>IDENTIFICATION</scope>
</reference>
<keyword evidence="3" id="KW-0808">Transferase</keyword>
<dbReference type="GO" id="GO:0005737">
    <property type="term" value="C:cytoplasm"/>
    <property type="evidence" value="ECO:0007669"/>
    <property type="project" value="UniProtKB-SubCell"/>
</dbReference>
<feature type="region of interest" description="Disordered" evidence="4">
    <location>
        <begin position="410"/>
        <end position="438"/>
    </location>
</feature>
<reference evidence="6 7" key="1">
    <citation type="journal article" date="2014" name="Nat. Genet.">
        <title>Whole-genome sequence of a flatfish provides insights into ZW sex chromosome evolution and adaptation to a benthic lifestyle.</title>
        <authorList>
            <person name="Chen S."/>
            <person name="Zhang G."/>
            <person name="Shao C."/>
            <person name="Huang Q."/>
            <person name="Liu G."/>
            <person name="Zhang P."/>
            <person name="Song W."/>
            <person name="An N."/>
            <person name="Chalopin D."/>
            <person name="Volff J.N."/>
            <person name="Hong Y."/>
            <person name="Li Q."/>
            <person name="Sha Z."/>
            <person name="Zhou H."/>
            <person name="Xie M."/>
            <person name="Yu Q."/>
            <person name="Liu Y."/>
            <person name="Xiang H."/>
            <person name="Wang N."/>
            <person name="Wu K."/>
            <person name="Yang C."/>
            <person name="Zhou Q."/>
            <person name="Liao X."/>
            <person name="Yang L."/>
            <person name="Hu Q."/>
            <person name="Zhang J."/>
            <person name="Meng L."/>
            <person name="Jin L."/>
            <person name="Tian Y."/>
            <person name="Lian J."/>
            <person name="Yang J."/>
            <person name="Miao G."/>
            <person name="Liu S."/>
            <person name="Liang Z."/>
            <person name="Yan F."/>
            <person name="Li Y."/>
            <person name="Sun B."/>
            <person name="Zhang H."/>
            <person name="Zhang J."/>
            <person name="Zhu Y."/>
            <person name="Du M."/>
            <person name="Zhao Y."/>
            <person name="Schartl M."/>
            <person name="Tang Q."/>
            <person name="Wang J."/>
        </authorList>
    </citation>
    <scope>NUCLEOTIDE SEQUENCE</scope>
</reference>
<dbReference type="AlphaFoldDB" id="A0A3P8UKK2"/>
<dbReference type="GO" id="GO:0016308">
    <property type="term" value="F:1-phosphatidylinositol-4-phosphate 5-kinase activity"/>
    <property type="evidence" value="ECO:0007669"/>
    <property type="project" value="TreeGrafter"/>
</dbReference>
<dbReference type="GO" id="GO:0005886">
    <property type="term" value="C:plasma membrane"/>
    <property type="evidence" value="ECO:0007669"/>
    <property type="project" value="TreeGrafter"/>
</dbReference>
<dbReference type="InterPro" id="IPR002498">
    <property type="entry name" value="PInositol-4-P-4/5-kinase_core"/>
</dbReference>
<evidence type="ECO:0000256" key="4">
    <source>
        <dbReference type="SAM" id="MobiDB-lite"/>
    </source>
</evidence>
<accession>A0A3P8UKK2</accession>
<dbReference type="Proteomes" id="UP000265120">
    <property type="component" value="Chromosome 13"/>
</dbReference>
<feature type="domain" description="PIPK" evidence="5">
    <location>
        <begin position="32"/>
        <end position="403"/>
    </location>
</feature>
<feature type="region of interest" description="Disordered" evidence="4">
    <location>
        <begin position="455"/>
        <end position="498"/>
    </location>
</feature>
<keyword evidence="2" id="KW-0963">Cytoplasm</keyword>
<dbReference type="GeneTree" id="ENSGT00940000154703"/>
<organism evidence="6 7">
    <name type="scientific">Cynoglossus semilaevis</name>
    <name type="common">Tongue sole</name>
    <dbReference type="NCBI Taxonomy" id="244447"/>
    <lineage>
        <taxon>Eukaryota</taxon>
        <taxon>Metazoa</taxon>
        <taxon>Chordata</taxon>
        <taxon>Craniata</taxon>
        <taxon>Vertebrata</taxon>
        <taxon>Euteleostomi</taxon>
        <taxon>Actinopterygii</taxon>
        <taxon>Neopterygii</taxon>
        <taxon>Teleostei</taxon>
        <taxon>Neoteleostei</taxon>
        <taxon>Acanthomorphata</taxon>
        <taxon>Carangaria</taxon>
        <taxon>Pleuronectiformes</taxon>
        <taxon>Pleuronectoidei</taxon>
        <taxon>Cynoglossidae</taxon>
        <taxon>Cynoglossinae</taxon>
        <taxon>Cynoglossus</taxon>
    </lineage>
</organism>
<dbReference type="GO" id="GO:0046854">
    <property type="term" value="P:phosphatidylinositol phosphate biosynthetic process"/>
    <property type="evidence" value="ECO:0007669"/>
    <property type="project" value="TreeGrafter"/>
</dbReference>
<dbReference type="Gene3D" id="3.30.800.10">
    <property type="entry name" value="Phosphatidylinositol Phosphate Kinase II Beta"/>
    <property type="match status" value="1"/>
</dbReference>
<dbReference type="SMART" id="SM00330">
    <property type="entry name" value="PIPKc"/>
    <property type="match status" value="1"/>
</dbReference>
<keyword evidence="3" id="KW-0418">Kinase</keyword>
<dbReference type="STRING" id="244447.ENSCSEP00000002917"/>
<evidence type="ECO:0000256" key="3">
    <source>
        <dbReference type="PROSITE-ProRule" id="PRU00781"/>
    </source>
</evidence>
<evidence type="ECO:0000259" key="5">
    <source>
        <dbReference type="PROSITE" id="PS51455"/>
    </source>
</evidence>
<dbReference type="Gene3D" id="3.30.810.10">
    <property type="entry name" value="2-Layer Sandwich"/>
    <property type="match status" value="1"/>
</dbReference>
<dbReference type="InterPro" id="IPR023610">
    <property type="entry name" value="PInositol-4/5-P-5/4-kinase"/>
</dbReference>
<sequence length="562" mass="62343">MPGSSTTQSMKKTIGHRGVETTTGETTYKKTTSSALKGAIQLGITHTVGSLSQKAERDVLMQDFVVVESIFFPSEGSNLTPAHHYSDFRFKTYAPIAFRYFRELFGIRPDDYLYSLCNEPLIELSNPGASGSLFYVSSDDEFIIKTVQHKEAEFLQKLLPGYFMNINQNKRTLLPKFYGLYCVQAGGKNIRIVVMNNLLPRIIPMHLKYDLKGSTYKRRASPKEREKAVPIHKDLDFIQDLPDGLLLEMDNYNALCKTIQRDCLLLQSFKIMDYSLLMGIHNMDQASRERERGLGNFGDSSALEGAVTPDQRRPQAQKSLYCTAMESIQGEARGKGHGWHACCNNKGERLLIYIGIIDILQSYRFIKKLEHSWKALVHDGDTVSVHRPGFYAERFQQFMCNTVFKKIPLKPSPSKKSRGGGGLRRAPTFGAPTPLSHTTAQMAGDSRLVYHSHFKSTESEGDSGVQQGRPDLVPRTPPLEDNPADFSTPSLGSTGVASISPPLRSVGVEVHNAANTEQDQAANNSGTLSGNEDVVSLSDIVPETNICFVSIKTTTGNKTVGR</sequence>
<keyword evidence="3" id="KW-0547">Nucleotide-binding</keyword>
<feature type="compositionally biased region" description="Polar residues" evidence="4">
    <location>
        <begin position="485"/>
        <end position="497"/>
    </location>
</feature>
<reference evidence="6" key="2">
    <citation type="submission" date="2025-08" db="UniProtKB">
        <authorList>
            <consortium name="Ensembl"/>
        </authorList>
    </citation>
    <scope>IDENTIFICATION</scope>
</reference>
<evidence type="ECO:0000313" key="7">
    <source>
        <dbReference type="Proteomes" id="UP000265120"/>
    </source>
</evidence>
<dbReference type="GO" id="GO:0005524">
    <property type="term" value="F:ATP binding"/>
    <property type="evidence" value="ECO:0007669"/>
    <property type="project" value="UniProtKB-UniRule"/>
</dbReference>
<name>A0A3P8UKK2_CYNSE</name>
<dbReference type="InterPro" id="IPR027483">
    <property type="entry name" value="PInositol-4-P-4/5-kinase_C_sf"/>
</dbReference>